<reference evidence="3" key="1">
    <citation type="submission" date="2021-03" db="EMBL/GenBank/DDBJ databases">
        <authorList>
            <person name="Tagirdzhanova G."/>
        </authorList>
    </citation>
    <scope>NUCLEOTIDE SEQUENCE</scope>
</reference>
<organism evidence="3 4">
    <name type="scientific">Imshaugia aleurites</name>
    <dbReference type="NCBI Taxonomy" id="172621"/>
    <lineage>
        <taxon>Eukaryota</taxon>
        <taxon>Fungi</taxon>
        <taxon>Dikarya</taxon>
        <taxon>Ascomycota</taxon>
        <taxon>Pezizomycotina</taxon>
        <taxon>Lecanoromycetes</taxon>
        <taxon>OSLEUM clade</taxon>
        <taxon>Lecanoromycetidae</taxon>
        <taxon>Lecanorales</taxon>
        <taxon>Lecanorineae</taxon>
        <taxon>Parmeliaceae</taxon>
        <taxon>Imshaugia</taxon>
    </lineage>
</organism>
<sequence length="207" mass="22926">MAANDYYAGAQNFPPHPQANHAPPPYNANYGQAQQPPPRKSPQPEAKRDYYPPPQPGAPWQQSYNSHNHPSQHYYGSSHQYPPPQQSQPPPQNYPYAQPAPNQANGYPPQQQNAYPPPQQQPYNDRPHKHHHHRHEHGKKETHESRDSFLGAGAGGIIGDVLLGPGVGTLGGALIGALTGNAHAKKKGRSRSRDSRRSRSGSRDERY</sequence>
<proteinExistence type="predicted"/>
<feature type="domain" description="Glycine zipper" evidence="2">
    <location>
        <begin position="150"/>
        <end position="186"/>
    </location>
</feature>
<protein>
    <recommendedName>
        <fullName evidence="2">Glycine zipper domain-containing protein</fullName>
    </recommendedName>
</protein>
<evidence type="ECO:0000313" key="4">
    <source>
        <dbReference type="Proteomes" id="UP000664534"/>
    </source>
</evidence>
<dbReference type="InterPro" id="IPR039567">
    <property type="entry name" value="Gly-zipper"/>
</dbReference>
<feature type="compositionally biased region" description="Polar residues" evidence="1">
    <location>
        <begin position="60"/>
        <end position="79"/>
    </location>
</feature>
<dbReference type="Proteomes" id="UP000664534">
    <property type="component" value="Unassembled WGS sequence"/>
</dbReference>
<feature type="compositionally biased region" description="Basic and acidic residues" evidence="1">
    <location>
        <begin position="191"/>
        <end position="207"/>
    </location>
</feature>
<dbReference type="EMBL" id="CAJPDT010000046">
    <property type="protein sequence ID" value="CAF9927472.1"/>
    <property type="molecule type" value="Genomic_DNA"/>
</dbReference>
<dbReference type="Pfam" id="PF13488">
    <property type="entry name" value="Gly-zipper_Omp"/>
    <property type="match status" value="1"/>
</dbReference>
<feature type="region of interest" description="Disordered" evidence="1">
    <location>
        <begin position="1"/>
        <end position="207"/>
    </location>
</feature>
<accession>A0A8H3IGS2</accession>
<evidence type="ECO:0000259" key="2">
    <source>
        <dbReference type="Pfam" id="PF13488"/>
    </source>
</evidence>
<feature type="compositionally biased region" description="Basic and acidic residues" evidence="1">
    <location>
        <begin position="138"/>
        <end position="147"/>
    </location>
</feature>
<keyword evidence="4" id="KW-1185">Reference proteome</keyword>
<gene>
    <name evidence="3" type="ORF">IMSHALPRED_007226</name>
</gene>
<comment type="caution">
    <text evidence="3">The sequence shown here is derived from an EMBL/GenBank/DDBJ whole genome shotgun (WGS) entry which is preliminary data.</text>
</comment>
<feature type="compositionally biased region" description="Basic residues" evidence="1">
    <location>
        <begin position="127"/>
        <end position="137"/>
    </location>
</feature>
<evidence type="ECO:0000313" key="3">
    <source>
        <dbReference type="EMBL" id="CAF9927472.1"/>
    </source>
</evidence>
<feature type="compositionally biased region" description="Pro residues" evidence="1">
    <location>
        <begin position="81"/>
        <end position="93"/>
    </location>
</feature>
<dbReference type="OrthoDB" id="10614784at2759"/>
<feature type="compositionally biased region" description="Gly residues" evidence="1">
    <location>
        <begin position="165"/>
        <end position="174"/>
    </location>
</feature>
<dbReference type="AlphaFoldDB" id="A0A8H3IGS2"/>
<feature type="compositionally biased region" description="Pro residues" evidence="1">
    <location>
        <begin position="14"/>
        <end position="26"/>
    </location>
</feature>
<name>A0A8H3IGS2_9LECA</name>
<feature type="compositionally biased region" description="Low complexity" evidence="1">
    <location>
        <begin position="94"/>
        <end position="114"/>
    </location>
</feature>
<evidence type="ECO:0000256" key="1">
    <source>
        <dbReference type="SAM" id="MobiDB-lite"/>
    </source>
</evidence>